<feature type="transmembrane region" description="Helical" evidence="1">
    <location>
        <begin position="985"/>
        <end position="1008"/>
    </location>
</feature>
<dbReference type="Gene3D" id="3.30.70.1320">
    <property type="entry name" value="Multidrug efflux transporter AcrB pore domain like"/>
    <property type="match status" value="1"/>
</dbReference>
<evidence type="ECO:0000256" key="1">
    <source>
        <dbReference type="SAM" id="Phobius"/>
    </source>
</evidence>
<dbReference type="OrthoDB" id="5287122at2"/>
<dbReference type="GO" id="GO:0005886">
    <property type="term" value="C:plasma membrane"/>
    <property type="evidence" value="ECO:0007669"/>
    <property type="project" value="TreeGrafter"/>
</dbReference>
<dbReference type="Proteomes" id="UP000321248">
    <property type="component" value="Unassembled WGS sequence"/>
</dbReference>
<feature type="transmembrane region" description="Helical" evidence="1">
    <location>
        <begin position="435"/>
        <end position="455"/>
    </location>
</feature>
<dbReference type="GO" id="GO:0042910">
    <property type="term" value="F:xenobiotic transmembrane transporter activity"/>
    <property type="evidence" value="ECO:0007669"/>
    <property type="project" value="TreeGrafter"/>
</dbReference>
<feature type="transmembrane region" description="Helical" evidence="1">
    <location>
        <begin position="461"/>
        <end position="487"/>
    </location>
</feature>
<feature type="transmembrane region" description="Helical" evidence="1">
    <location>
        <begin position="363"/>
        <end position="383"/>
    </location>
</feature>
<feature type="transmembrane region" description="Helical" evidence="1">
    <location>
        <begin position="337"/>
        <end position="356"/>
    </location>
</feature>
<keyword evidence="1" id="KW-0812">Transmembrane</keyword>
<dbReference type="PANTHER" id="PTHR32063:SF73">
    <property type="entry name" value="RND SUPERFAMILY EFFLUX PUMP PERMEASE COMPONENT 1"/>
    <property type="match status" value="1"/>
</dbReference>
<keyword evidence="1" id="KW-0472">Membrane</keyword>
<feature type="transmembrane region" description="Helical" evidence="1">
    <location>
        <begin position="850"/>
        <end position="869"/>
    </location>
</feature>
<dbReference type="Gene3D" id="3.30.70.1440">
    <property type="entry name" value="Multidrug efflux transporter AcrB pore domain"/>
    <property type="match status" value="1"/>
</dbReference>
<comment type="caution">
    <text evidence="2">The sequence shown here is derived from an EMBL/GenBank/DDBJ whole genome shotgun (WGS) entry which is preliminary data.</text>
</comment>
<proteinExistence type="predicted"/>
<dbReference type="PANTHER" id="PTHR32063">
    <property type="match status" value="1"/>
</dbReference>
<keyword evidence="3" id="KW-1185">Reference proteome</keyword>
<dbReference type="AlphaFoldDB" id="A0A5C8KTP8"/>
<dbReference type="InterPro" id="IPR001036">
    <property type="entry name" value="Acrflvin-R"/>
</dbReference>
<feature type="transmembrane region" description="Helical" evidence="1">
    <location>
        <begin position="526"/>
        <end position="546"/>
    </location>
</feature>
<evidence type="ECO:0000313" key="3">
    <source>
        <dbReference type="Proteomes" id="UP000321248"/>
    </source>
</evidence>
<name>A0A5C8KTP8_9GAMM</name>
<feature type="transmembrane region" description="Helical" evidence="1">
    <location>
        <begin position="900"/>
        <end position="921"/>
    </location>
</feature>
<feature type="transmembrane region" description="Helical" evidence="1">
    <location>
        <begin position="389"/>
        <end position="414"/>
    </location>
</feature>
<dbReference type="SUPFAM" id="SSF82714">
    <property type="entry name" value="Multidrug efflux transporter AcrB TolC docking domain, DN and DC subdomains"/>
    <property type="match status" value="2"/>
</dbReference>
<dbReference type="Gene3D" id="3.30.70.1430">
    <property type="entry name" value="Multidrug efflux transporter AcrB pore domain"/>
    <property type="match status" value="2"/>
</dbReference>
<reference evidence="2 3" key="1">
    <citation type="submission" date="2019-08" db="EMBL/GenBank/DDBJ databases">
        <authorList>
            <person name="Karlyshev A.V."/>
        </authorList>
    </citation>
    <scope>NUCLEOTIDE SEQUENCE [LARGE SCALE GENOMIC DNA]</scope>
    <source>
        <strain evidence="2 3">Alg18-2.2</strain>
    </source>
</reference>
<feature type="transmembrane region" description="Helical" evidence="1">
    <location>
        <begin position="21"/>
        <end position="44"/>
    </location>
</feature>
<feature type="transmembrane region" description="Helical" evidence="1">
    <location>
        <begin position="951"/>
        <end position="973"/>
    </location>
</feature>
<protein>
    <submittedName>
        <fullName evidence="2">Efflux RND transporter permease subunit</fullName>
    </submittedName>
</protein>
<dbReference type="Pfam" id="PF00873">
    <property type="entry name" value="ACR_tran"/>
    <property type="match status" value="1"/>
</dbReference>
<dbReference type="InterPro" id="IPR027463">
    <property type="entry name" value="AcrB_DN_DC_subdom"/>
</dbReference>
<dbReference type="RefSeq" id="WP_147891268.1">
    <property type="nucleotide sequence ID" value="NZ_VRTS01000003.1"/>
</dbReference>
<keyword evidence="1" id="KW-1133">Transmembrane helix</keyword>
<sequence>MSPPDGGWSLARLSLKRPVTATMFFVTLLLLGMIAAVRIPLAFFPEFDAPFLYVDMPYPGSTPEEVEQTLVRPVEEVMSTLSGVKRIQSTARADGAGVGVQFAWGRNINVLASEARDRLDAIRGDLPSDLQFYRVVKFSSSDQPVLRVRFASERDLSDAWGLLNDEVKRRLERLPGVARVELSSIAPPEVEVAIDSDRVTAAGIGLNELAKTLQEANFSLSAGEIDDGTRRLRVQPVGEISDLDVLRNLVVAPNGMRLGEIADVRLQGSRLDYRRRLEGRTAIGIDLWKERDANLVEVARSVHAELAVIGAQPDFQGIEFITIQDQASGVTSSLTDLAKAGALGSALAILVLFFFLRHWMSTLMVAVAIPICFVITLGAMYFFGTTLNIISMMGLLLAIGLLVDNAVVVVESIYQKREKYPDDPVRCAIEGTRGVQLAISAGTLTSIIVFLPNLFGERNEISLFFGEIALTITIALLASWLVAVSLIPMISARIKAPPKVAAGTGLIGRLQDRYARGLRWSLRHRGVTLVALGCLVLSSCVPFGYIQQNTDMFPQNPAREFEMYFQWRGSYSLEQMSGEVGKIEAFLDENRERFQIRQVYSWFSEQGWGGVRVSLQEQGSGLRPVGELQQLMRDEMPKLATANIGFRGEGGGGGGSEGLRVNLYGDSSETLDELSEEVVRVLSQSDVLRDVRADRGDVSSELRIRVDRDRAALYGFNAQEVATFVGTAIRGTPLREFRYGDREIPMWVRFDSGEEPSLEDLSNFMVRAQDGRMVPLLAMVFADVQPGAAQIRREDRRSSLAVEINLVDGTTQNDARKAITEALEPIAMPPGYRWSFGADFQRSNEALERMMFNTLLALMMVVVVMAALFESMLFPVAIISSIVFSYFGMFWFFMVTGTTFSIMAFIGLIVLMGIVVNNGIVMVEHINSLRRDGLERIDALVSGSRERLRPILMTMGTTVLGMLPLCIAGAQVGGDGPPYYPMARAIVGGLLFSTIASLAFLPTIYAVLDDFSLWLKRQWSDAAIVVARKPA</sequence>
<dbReference type="EMBL" id="VRTS01000003">
    <property type="protein sequence ID" value="TXK64456.1"/>
    <property type="molecule type" value="Genomic_DNA"/>
</dbReference>
<gene>
    <name evidence="2" type="ORF">FU658_06080</name>
</gene>
<dbReference type="PRINTS" id="PR00702">
    <property type="entry name" value="ACRIFLAVINRP"/>
</dbReference>
<evidence type="ECO:0000313" key="2">
    <source>
        <dbReference type="EMBL" id="TXK64456.1"/>
    </source>
</evidence>
<dbReference type="SUPFAM" id="SSF82866">
    <property type="entry name" value="Multidrug efflux transporter AcrB transmembrane domain"/>
    <property type="match status" value="2"/>
</dbReference>
<dbReference type="SUPFAM" id="SSF82693">
    <property type="entry name" value="Multidrug efflux transporter AcrB pore domain, PN1, PN2, PC1 and PC2 subdomains"/>
    <property type="match status" value="2"/>
</dbReference>
<organism evidence="2 3">
    <name type="scientific">Alkalisalibacterium limincola</name>
    <dbReference type="NCBI Taxonomy" id="2699169"/>
    <lineage>
        <taxon>Bacteria</taxon>
        <taxon>Pseudomonadati</taxon>
        <taxon>Pseudomonadota</taxon>
        <taxon>Gammaproteobacteria</taxon>
        <taxon>Lysobacterales</taxon>
        <taxon>Lysobacteraceae</taxon>
        <taxon>Alkalisalibacterium</taxon>
    </lineage>
</organism>
<feature type="transmembrane region" description="Helical" evidence="1">
    <location>
        <begin position="876"/>
        <end position="894"/>
    </location>
</feature>
<dbReference type="Gene3D" id="3.30.2090.10">
    <property type="entry name" value="Multidrug efflux transporter AcrB TolC docking domain, DN and DC subdomains"/>
    <property type="match status" value="2"/>
</dbReference>
<dbReference type="Gene3D" id="1.20.1640.10">
    <property type="entry name" value="Multidrug efflux transporter AcrB transmembrane domain"/>
    <property type="match status" value="2"/>
</dbReference>
<accession>A0A5C8KTP8</accession>